<dbReference type="RefSeq" id="WP_160365561.1">
    <property type="nucleotide sequence ID" value="NZ_JACEIB010000004.1"/>
</dbReference>
<accession>A0A838L4X1</accession>
<reference evidence="1 2" key="1">
    <citation type="submission" date="2020-07" db="EMBL/GenBank/DDBJ databases">
        <authorList>
            <person name="Sun Q."/>
        </authorList>
    </citation>
    <scope>NUCLEOTIDE SEQUENCE [LARGE SCALE GENOMIC DNA]</scope>
    <source>
        <strain evidence="1 2">CGMCC 1.13654</strain>
    </source>
</reference>
<dbReference type="Proteomes" id="UP000570166">
    <property type="component" value="Unassembled WGS sequence"/>
</dbReference>
<dbReference type="EMBL" id="JACEIB010000004">
    <property type="protein sequence ID" value="MBA2933950.1"/>
    <property type="molecule type" value="Genomic_DNA"/>
</dbReference>
<sequence>METGIQLPYRCGFDLAKMEHKRHYATNQTAIAALELVTARSQVLIRKYGSEFAEDMRKELKARAAMLDRGDIETTCTGAIVQQMAG</sequence>
<organism evidence="1 2">
    <name type="scientific">Sphingomonas chungangi</name>
    <dbReference type="NCBI Taxonomy" id="2683589"/>
    <lineage>
        <taxon>Bacteria</taxon>
        <taxon>Pseudomonadati</taxon>
        <taxon>Pseudomonadota</taxon>
        <taxon>Alphaproteobacteria</taxon>
        <taxon>Sphingomonadales</taxon>
        <taxon>Sphingomonadaceae</taxon>
        <taxon>Sphingomonas</taxon>
    </lineage>
</organism>
<keyword evidence="2" id="KW-1185">Reference proteome</keyword>
<protein>
    <submittedName>
        <fullName evidence="1">Uncharacterized protein</fullName>
    </submittedName>
</protein>
<dbReference type="AlphaFoldDB" id="A0A838L4X1"/>
<name>A0A838L4X1_9SPHN</name>
<comment type="caution">
    <text evidence="1">The sequence shown here is derived from an EMBL/GenBank/DDBJ whole genome shotgun (WGS) entry which is preliminary data.</text>
</comment>
<evidence type="ECO:0000313" key="2">
    <source>
        <dbReference type="Proteomes" id="UP000570166"/>
    </source>
</evidence>
<evidence type="ECO:0000313" key="1">
    <source>
        <dbReference type="EMBL" id="MBA2933950.1"/>
    </source>
</evidence>
<proteinExistence type="predicted"/>
<gene>
    <name evidence="1" type="ORF">HZF05_07535</name>
</gene>